<dbReference type="GO" id="GO:0005524">
    <property type="term" value="F:ATP binding"/>
    <property type="evidence" value="ECO:0007669"/>
    <property type="project" value="UniProtKB-KW"/>
</dbReference>
<dbReference type="Proteomes" id="UP000585050">
    <property type="component" value="Unassembled WGS sequence"/>
</dbReference>
<dbReference type="InterPro" id="IPR027417">
    <property type="entry name" value="P-loop_NTPase"/>
</dbReference>
<dbReference type="SUPFAM" id="SSF52540">
    <property type="entry name" value="P-loop containing nucleoside triphosphate hydrolases"/>
    <property type="match status" value="1"/>
</dbReference>
<evidence type="ECO:0000256" key="2">
    <source>
        <dbReference type="ARBA" id="ARBA00022840"/>
    </source>
</evidence>
<comment type="similarity">
    <text evidence="3">Belongs to the MoxR family.</text>
</comment>
<reference evidence="6 7" key="1">
    <citation type="submission" date="2020-04" db="EMBL/GenBank/DDBJ databases">
        <title>Flammeovirga sp. SR4, a novel species isolated from seawater.</title>
        <authorList>
            <person name="Wang X."/>
        </authorList>
    </citation>
    <scope>NUCLEOTIDE SEQUENCE [LARGE SCALE GENOMIC DNA]</scope>
    <source>
        <strain evidence="6 7">SR4</strain>
    </source>
</reference>
<gene>
    <name evidence="6" type="ORF">HGP29_17565</name>
</gene>
<sequence length="324" mass="36291">MTALESIKKLQEQISKSIIGQEKVVNRIISCLISDGNLLLEGLPGLAKTRAINSLAQNMDLGLSRIQFTPDLLPSDITGTEIYQSSGDENFVFQQGPIFNNLILADEINRAPAKVQSALLEAMQERQVTVAGNTYELPKPFFVMATQNPIEQEGTYPLPEAQMDRFLMHVIVNYPSEEAELEVLRLVRGEEKLAGIKKEKKEIEKLPKEIVFDARAEVQEVHVSEAIEKYIVALVYATRTPERYSEDLAKWIDVGCSPRATIALDKVARVQAWLSGRDFVKPEDIQEVIKDVFRHRIVSSFEANALGITKEQIIDELISKVAVA</sequence>
<evidence type="ECO:0000259" key="5">
    <source>
        <dbReference type="Pfam" id="PF17863"/>
    </source>
</evidence>
<keyword evidence="7" id="KW-1185">Reference proteome</keyword>
<dbReference type="InterPro" id="IPR011703">
    <property type="entry name" value="ATPase_AAA-3"/>
</dbReference>
<feature type="domain" description="ATPase AAA-3" evidence="4">
    <location>
        <begin position="38"/>
        <end position="168"/>
    </location>
</feature>
<evidence type="ECO:0000313" key="6">
    <source>
        <dbReference type="EMBL" id="NLR93025.1"/>
    </source>
</evidence>
<organism evidence="6 7">
    <name type="scientific">Flammeovirga agarivorans</name>
    <dbReference type="NCBI Taxonomy" id="2726742"/>
    <lineage>
        <taxon>Bacteria</taxon>
        <taxon>Pseudomonadati</taxon>
        <taxon>Bacteroidota</taxon>
        <taxon>Cytophagia</taxon>
        <taxon>Cytophagales</taxon>
        <taxon>Flammeovirgaceae</taxon>
        <taxon>Flammeovirga</taxon>
    </lineage>
</organism>
<proteinExistence type="inferred from homology"/>
<dbReference type="InterPro" id="IPR041628">
    <property type="entry name" value="ChlI/MoxR_AAA_lid"/>
</dbReference>
<dbReference type="Gene3D" id="1.10.8.80">
    <property type="entry name" value="Magnesium chelatase subunit I, C-Terminal domain"/>
    <property type="match status" value="1"/>
</dbReference>
<dbReference type="Gene3D" id="3.40.50.300">
    <property type="entry name" value="P-loop containing nucleotide triphosphate hydrolases"/>
    <property type="match status" value="1"/>
</dbReference>
<keyword evidence="1" id="KW-0547">Nucleotide-binding</keyword>
<comment type="caution">
    <text evidence="6">The sequence shown here is derived from an EMBL/GenBank/DDBJ whole genome shotgun (WGS) entry which is preliminary data.</text>
</comment>
<dbReference type="Pfam" id="PF17863">
    <property type="entry name" value="AAA_lid_2"/>
    <property type="match status" value="1"/>
</dbReference>
<dbReference type="PANTHER" id="PTHR42759:SF1">
    <property type="entry name" value="MAGNESIUM-CHELATASE SUBUNIT CHLD"/>
    <property type="match status" value="1"/>
</dbReference>
<evidence type="ECO:0000259" key="4">
    <source>
        <dbReference type="Pfam" id="PF07726"/>
    </source>
</evidence>
<accession>A0A7X8SMR4</accession>
<dbReference type="GO" id="GO:0016887">
    <property type="term" value="F:ATP hydrolysis activity"/>
    <property type="evidence" value="ECO:0007669"/>
    <property type="project" value="InterPro"/>
</dbReference>
<evidence type="ECO:0000256" key="1">
    <source>
        <dbReference type="ARBA" id="ARBA00022741"/>
    </source>
</evidence>
<dbReference type="AlphaFoldDB" id="A0A7X8SMR4"/>
<dbReference type="PIRSF" id="PIRSF002849">
    <property type="entry name" value="AAA_ATPase_chaperone_MoxR_prd"/>
    <property type="match status" value="1"/>
</dbReference>
<dbReference type="PANTHER" id="PTHR42759">
    <property type="entry name" value="MOXR FAMILY PROTEIN"/>
    <property type="match status" value="1"/>
</dbReference>
<keyword evidence="2" id="KW-0067">ATP-binding</keyword>
<name>A0A7X8SMR4_9BACT</name>
<feature type="domain" description="ChlI/MoxR AAA lid" evidence="5">
    <location>
        <begin position="252"/>
        <end position="316"/>
    </location>
</feature>
<evidence type="ECO:0000256" key="3">
    <source>
        <dbReference type="ARBA" id="ARBA00061607"/>
    </source>
</evidence>
<dbReference type="RefSeq" id="WP_168883735.1">
    <property type="nucleotide sequence ID" value="NZ_JABAIL010000005.1"/>
</dbReference>
<dbReference type="EMBL" id="JABAIL010000005">
    <property type="protein sequence ID" value="NLR93025.1"/>
    <property type="molecule type" value="Genomic_DNA"/>
</dbReference>
<dbReference type="Pfam" id="PF07726">
    <property type="entry name" value="AAA_3"/>
    <property type="match status" value="1"/>
</dbReference>
<protein>
    <submittedName>
        <fullName evidence="6">AAA domain-containing protein</fullName>
    </submittedName>
</protein>
<dbReference type="FunFam" id="3.40.50.300:FF:000640">
    <property type="entry name" value="MoxR family ATPase"/>
    <property type="match status" value="1"/>
</dbReference>
<dbReference type="InterPro" id="IPR050764">
    <property type="entry name" value="CbbQ/NirQ/NorQ/GpvN"/>
</dbReference>
<evidence type="ECO:0000313" key="7">
    <source>
        <dbReference type="Proteomes" id="UP000585050"/>
    </source>
</evidence>